<name>A0ABW0SQE9_9GAMM</name>
<keyword evidence="3" id="KW-1185">Reference proteome</keyword>
<feature type="domain" description="Polysaccharide pyruvyl transferase" evidence="1">
    <location>
        <begin position="115"/>
        <end position="180"/>
    </location>
</feature>
<sequence length="300" mass="33229">MRLKYCKLPHGNFGDDLNVELWPALFPDLETKHPDTWLYGVGTILGGTQPEGPKVVLGSGCGYRGTPQLGSEWKVYWVRGPGTAKKCHLDPALGLGDAAVLWPPLQRERAPVQARIGLVPHHKSYDSFDWDTLARDAGLYPIDPRQSPQAVADAIASCERVLTESLHGAIFADALGVPWRATVLARRFNDFKWQDWLDTLGMKLHTAEVHVELKRELSTAKAIGNFLTRWVGGPDERNHLRPIRAANASDIERVRQDLINIAGETGSYVLSDPAVRARQQARMREACARFAAEHGLTFAG</sequence>
<keyword evidence="2" id="KW-0808">Transferase</keyword>
<dbReference type="GO" id="GO:0016740">
    <property type="term" value="F:transferase activity"/>
    <property type="evidence" value="ECO:0007669"/>
    <property type="project" value="UniProtKB-KW"/>
</dbReference>
<gene>
    <name evidence="2" type="ORF">ACFPN1_14910</name>
</gene>
<dbReference type="Pfam" id="PF04230">
    <property type="entry name" value="PS_pyruv_trans"/>
    <property type="match status" value="1"/>
</dbReference>
<dbReference type="RefSeq" id="WP_386755959.1">
    <property type="nucleotide sequence ID" value="NZ_JBHSNM010000007.1"/>
</dbReference>
<reference evidence="3" key="1">
    <citation type="journal article" date="2019" name="Int. J. Syst. Evol. Microbiol.">
        <title>The Global Catalogue of Microorganisms (GCM) 10K type strain sequencing project: providing services to taxonomists for standard genome sequencing and annotation.</title>
        <authorList>
            <consortium name="The Broad Institute Genomics Platform"/>
            <consortium name="The Broad Institute Genome Sequencing Center for Infectious Disease"/>
            <person name="Wu L."/>
            <person name="Ma J."/>
        </authorList>
    </citation>
    <scope>NUCLEOTIDE SEQUENCE [LARGE SCALE GENOMIC DNA]</scope>
    <source>
        <strain evidence="3">KACC 11407</strain>
    </source>
</reference>
<accession>A0ABW0SQE9</accession>
<dbReference type="InterPro" id="IPR007345">
    <property type="entry name" value="Polysacch_pyruvyl_Trfase"/>
</dbReference>
<dbReference type="EMBL" id="JBHSNM010000007">
    <property type="protein sequence ID" value="MFC5571352.1"/>
    <property type="molecule type" value="Genomic_DNA"/>
</dbReference>
<evidence type="ECO:0000313" key="3">
    <source>
        <dbReference type="Proteomes" id="UP001596036"/>
    </source>
</evidence>
<evidence type="ECO:0000259" key="1">
    <source>
        <dbReference type="Pfam" id="PF04230"/>
    </source>
</evidence>
<organism evidence="2 3">
    <name type="scientific">Lysobacter yangpyeongensis</name>
    <dbReference type="NCBI Taxonomy" id="346182"/>
    <lineage>
        <taxon>Bacteria</taxon>
        <taxon>Pseudomonadati</taxon>
        <taxon>Pseudomonadota</taxon>
        <taxon>Gammaproteobacteria</taxon>
        <taxon>Lysobacterales</taxon>
        <taxon>Lysobacteraceae</taxon>
        <taxon>Lysobacter</taxon>
    </lineage>
</organism>
<comment type="caution">
    <text evidence="2">The sequence shown here is derived from an EMBL/GenBank/DDBJ whole genome shotgun (WGS) entry which is preliminary data.</text>
</comment>
<evidence type="ECO:0000313" key="2">
    <source>
        <dbReference type="EMBL" id="MFC5571352.1"/>
    </source>
</evidence>
<dbReference type="Proteomes" id="UP001596036">
    <property type="component" value="Unassembled WGS sequence"/>
</dbReference>
<proteinExistence type="predicted"/>
<protein>
    <submittedName>
        <fullName evidence="2">Polysaccharide pyruvyl transferase family protein</fullName>
    </submittedName>
</protein>